<reference evidence="1" key="1">
    <citation type="journal article" date="2014" name="Front. Microbiol.">
        <title>High frequency of phylogenetically diverse reductive dehalogenase-homologous genes in deep subseafloor sedimentary metagenomes.</title>
        <authorList>
            <person name="Kawai M."/>
            <person name="Futagami T."/>
            <person name="Toyoda A."/>
            <person name="Takaki Y."/>
            <person name="Nishi S."/>
            <person name="Hori S."/>
            <person name="Arai W."/>
            <person name="Tsubouchi T."/>
            <person name="Morono Y."/>
            <person name="Uchiyama I."/>
            <person name="Ito T."/>
            <person name="Fujiyama A."/>
            <person name="Inagaki F."/>
            <person name="Takami H."/>
        </authorList>
    </citation>
    <scope>NUCLEOTIDE SEQUENCE</scope>
    <source>
        <strain evidence="1">Expedition CK06-06</strain>
    </source>
</reference>
<dbReference type="AlphaFoldDB" id="X1MHS6"/>
<organism evidence="1">
    <name type="scientific">marine sediment metagenome</name>
    <dbReference type="NCBI Taxonomy" id="412755"/>
    <lineage>
        <taxon>unclassified sequences</taxon>
        <taxon>metagenomes</taxon>
        <taxon>ecological metagenomes</taxon>
    </lineage>
</organism>
<sequence length="118" mass="13875">YFYGITVEEALILAVQEEVRKERRTLGYGNEHGVVNEVYRRIYGATKAILLKRFRREKGYPKLRSISLTELKDFTYWLFKCRLKLCDKAKMASDTKKALECLRRQESMFTLPASMLSP</sequence>
<comment type="caution">
    <text evidence="1">The sequence shown here is derived from an EMBL/GenBank/DDBJ whole genome shotgun (WGS) entry which is preliminary data.</text>
</comment>
<proteinExistence type="predicted"/>
<name>X1MHS6_9ZZZZ</name>
<gene>
    <name evidence="1" type="ORF">S06H3_16670</name>
</gene>
<evidence type="ECO:0000313" key="1">
    <source>
        <dbReference type="EMBL" id="GAI17611.1"/>
    </source>
</evidence>
<dbReference type="EMBL" id="BARV01008263">
    <property type="protein sequence ID" value="GAI17611.1"/>
    <property type="molecule type" value="Genomic_DNA"/>
</dbReference>
<protein>
    <submittedName>
        <fullName evidence="1">Uncharacterized protein</fullName>
    </submittedName>
</protein>
<feature type="non-terminal residue" evidence="1">
    <location>
        <position position="1"/>
    </location>
</feature>
<accession>X1MHS6</accession>